<reference evidence="1" key="1">
    <citation type="submission" date="2021-02" db="EMBL/GenBank/DDBJ databases">
        <authorList>
            <person name="Nowell W R."/>
        </authorList>
    </citation>
    <scope>NUCLEOTIDE SEQUENCE</scope>
</reference>
<accession>A0A815ZMU5</accession>
<dbReference type="PANTHER" id="PTHR31508">
    <property type="entry name" value="PROTEIN PITCHFORK"/>
    <property type="match status" value="1"/>
</dbReference>
<gene>
    <name evidence="1" type="ORF">XAT740_LOCUS45956</name>
</gene>
<proteinExistence type="predicted"/>
<sequence>MLFGDEPPAKVVFGTGFANRPTFPTDIQHDCFGNYQTPIRGVPNLGPGSYENDAKSTFRYLLDQQPMSRRGYTFNARTEKREAFVPKTDVPSPDTYQKDVTARQQTRRAFKPFDVGGERLPSVAKRSNLPGPGTYQWDVKQNRQVHMRHSFGGRTSLIPVITTKCVPTNTDQCQICRKQPVGDYYQFHKEILCAPCFNFNWQWEEKFKRPHLQAFQKVRDCSDVHEHGGTTAKVQLVDDRLIKKLQRKEAYLSLYWP</sequence>
<evidence type="ECO:0000313" key="2">
    <source>
        <dbReference type="Proteomes" id="UP000663828"/>
    </source>
</evidence>
<dbReference type="Pfam" id="PF07004">
    <property type="entry name" value="SHIPPO-rpt"/>
    <property type="match status" value="1"/>
</dbReference>
<evidence type="ECO:0000313" key="1">
    <source>
        <dbReference type="EMBL" id="CAF1585296.1"/>
    </source>
</evidence>
<dbReference type="PANTHER" id="PTHR31508:SF2">
    <property type="entry name" value="PROTEIN PITCHFORK"/>
    <property type="match status" value="1"/>
</dbReference>
<keyword evidence="2" id="KW-1185">Reference proteome</keyword>
<protein>
    <submittedName>
        <fullName evidence="1">Uncharacterized protein</fullName>
    </submittedName>
</protein>
<dbReference type="InterPro" id="IPR010736">
    <property type="entry name" value="SHIPPO-rpt"/>
</dbReference>
<name>A0A815ZMU5_ADIRI</name>
<dbReference type="EMBL" id="CAJNOR010006089">
    <property type="protein sequence ID" value="CAF1585296.1"/>
    <property type="molecule type" value="Genomic_DNA"/>
</dbReference>
<dbReference type="AlphaFoldDB" id="A0A815ZMU5"/>
<organism evidence="1 2">
    <name type="scientific">Adineta ricciae</name>
    <name type="common">Rotifer</name>
    <dbReference type="NCBI Taxonomy" id="249248"/>
    <lineage>
        <taxon>Eukaryota</taxon>
        <taxon>Metazoa</taxon>
        <taxon>Spiralia</taxon>
        <taxon>Gnathifera</taxon>
        <taxon>Rotifera</taxon>
        <taxon>Eurotatoria</taxon>
        <taxon>Bdelloidea</taxon>
        <taxon>Adinetida</taxon>
        <taxon>Adinetidae</taxon>
        <taxon>Adineta</taxon>
    </lineage>
</organism>
<dbReference type="GO" id="GO:0031344">
    <property type="term" value="P:regulation of cell projection organization"/>
    <property type="evidence" value="ECO:0007669"/>
    <property type="project" value="TreeGrafter"/>
</dbReference>
<dbReference type="InterPro" id="IPR033602">
    <property type="entry name" value="CIMAP3"/>
</dbReference>
<dbReference type="GO" id="GO:0008092">
    <property type="term" value="F:cytoskeletal protein binding"/>
    <property type="evidence" value="ECO:0007669"/>
    <property type="project" value="TreeGrafter"/>
</dbReference>
<comment type="caution">
    <text evidence="1">The sequence shown here is derived from an EMBL/GenBank/DDBJ whole genome shotgun (WGS) entry which is preliminary data.</text>
</comment>
<dbReference type="Proteomes" id="UP000663828">
    <property type="component" value="Unassembled WGS sequence"/>
</dbReference>